<dbReference type="PANTHER" id="PTHR11712:SF336">
    <property type="entry name" value="3-OXOACYL-[ACYL-CARRIER-PROTEIN] SYNTHASE, MITOCHONDRIAL"/>
    <property type="match status" value="1"/>
</dbReference>
<evidence type="ECO:0000256" key="2">
    <source>
        <dbReference type="ARBA" id="ARBA00022679"/>
    </source>
</evidence>
<evidence type="ECO:0000256" key="1">
    <source>
        <dbReference type="ARBA" id="ARBA00008467"/>
    </source>
</evidence>
<evidence type="ECO:0000256" key="3">
    <source>
        <dbReference type="RuleBase" id="RU003694"/>
    </source>
</evidence>
<dbReference type="Proteomes" id="UP000178951">
    <property type="component" value="Unassembled WGS sequence"/>
</dbReference>
<reference evidence="5 6" key="1">
    <citation type="journal article" date="2016" name="Nat. Commun.">
        <title>Thousands of microbial genomes shed light on interconnected biogeochemical processes in an aquifer system.</title>
        <authorList>
            <person name="Anantharaman K."/>
            <person name="Brown C.T."/>
            <person name="Hug L.A."/>
            <person name="Sharon I."/>
            <person name="Castelle C.J."/>
            <person name="Probst A.J."/>
            <person name="Thomas B.C."/>
            <person name="Singh A."/>
            <person name="Wilkins M.J."/>
            <person name="Karaoz U."/>
            <person name="Brodie E.L."/>
            <person name="Williams K.H."/>
            <person name="Hubbard S.S."/>
            <person name="Banfield J.F."/>
        </authorList>
    </citation>
    <scope>NUCLEOTIDE SEQUENCE [LARGE SCALE GENOMIC DNA]</scope>
</reference>
<dbReference type="InterPro" id="IPR018201">
    <property type="entry name" value="Ketoacyl_synth_AS"/>
</dbReference>
<dbReference type="InterPro" id="IPR014030">
    <property type="entry name" value="Ketoacyl_synth_N"/>
</dbReference>
<proteinExistence type="inferred from homology"/>
<dbReference type="GO" id="GO:0004315">
    <property type="term" value="F:3-oxoacyl-[acyl-carrier-protein] synthase activity"/>
    <property type="evidence" value="ECO:0007669"/>
    <property type="project" value="InterPro"/>
</dbReference>
<dbReference type="PROSITE" id="PS00606">
    <property type="entry name" value="KS3_1"/>
    <property type="match status" value="1"/>
</dbReference>
<sequence length="387" mass="41301">MTRRVVVTSLGVLTSNANNQLEFTRALRDGRPGISRITAFPTDKYRVHIGGEVHNIPATPFEIDRTTHLALLAAEETLGQTGLTEKQLSNCPLFFGTLSGPAISLEEYVLSGRTKNFLPAKLRLATTVKEVAAKYALHGKVRTISNACAASTVAIGLAFDYLHNDEGDIALAGGSDSFNLTTFSGFHALRSLDPVACRPFDKNRQGLVASEGAGFILLEEYNHALRRGAPILGEILGYGLSSDAYHDTSPEPTGKGALMAMRLALASAQISPDQIGYVNAHGTGTLQNDRAEAMAINSLFTKVPVSSTKSQIGHAMGAAGVIEAIATLIALKNGFLPPTINFQEADPDCPLDVIPNQAREQICRYALSNNFGFGGTNASLVLKRFDD</sequence>
<dbReference type="STRING" id="1802583.A2311_05695"/>
<dbReference type="Gene3D" id="3.40.47.10">
    <property type="match status" value="1"/>
</dbReference>
<dbReference type="InterPro" id="IPR020841">
    <property type="entry name" value="PKS_Beta-ketoAc_synthase_dom"/>
</dbReference>
<dbReference type="CDD" id="cd00834">
    <property type="entry name" value="KAS_I_II"/>
    <property type="match status" value="1"/>
</dbReference>
<dbReference type="Pfam" id="PF02801">
    <property type="entry name" value="Ketoacyl-synt_C"/>
    <property type="match status" value="1"/>
</dbReference>
<comment type="similarity">
    <text evidence="1 3">Belongs to the thiolase-like superfamily. Beta-ketoacyl-ACP synthases family.</text>
</comment>
<dbReference type="FunFam" id="3.40.47.10:FF:000029">
    <property type="entry name" value="3-oxoacyl-[acyl-carrier-protein] synthase 1"/>
    <property type="match status" value="1"/>
</dbReference>
<evidence type="ECO:0000313" key="6">
    <source>
        <dbReference type="Proteomes" id="UP000178951"/>
    </source>
</evidence>
<dbReference type="InterPro" id="IPR016039">
    <property type="entry name" value="Thiolase-like"/>
</dbReference>
<evidence type="ECO:0000313" key="5">
    <source>
        <dbReference type="EMBL" id="OGC33471.1"/>
    </source>
</evidence>
<keyword evidence="2 3" id="KW-0808">Transferase</keyword>
<evidence type="ECO:0000259" key="4">
    <source>
        <dbReference type="PROSITE" id="PS52004"/>
    </source>
</evidence>
<name>A0A1F4TL77_UNCSA</name>
<accession>A0A1F4TL77</accession>
<dbReference type="PROSITE" id="PS52004">
    <property type="entry name" value="KS3_2"/>
    <property type="match status" value="1"/>
</dbReference>
<protein>
    <recommendedName>
        <fullName evidence="4">Ketosynthase family 3 (KS3) domain-containing protein</fullName>
    </recommendedName>
</protein>
<dbReference type="EMBL" id="MEUF01000061">
    <property type="protein sequence ID" value="OGC33471.1"/>
    <property type="molecule type" value="Genomic_DNA"/>
</dbReference>
<dbReference type="AlphaFoldDB" id="A0A1F4TL77"/>
<dbReference type="InterPro" id="IPR000794">
    <property type="entry name" value="Beta-ketoacyl_synthase"/>
</dbReference>
<comment type="caution">
    <text evidence="5">The sequence shown here is derived from an EMBL/GenBank/DDBJ whole genome shotgun (WGS) entry which is preliminary data.</text>
</comment>
<dbReference type="PANTHER" id="PTHR11712">
    <property type="entry name" value="POLYKETIDE SYNTHASE-RELATED"/>
    <property type="match status" value="1"/>
</dbReference>
<dbReference type="InterPro" id="IPR014031">
    <property type="entry name" value="Ketoacyl_synth_C"/>
</dbReference>
<dbReference type="Pfam" id="PF00109">
    <property type="entry name" value="ketoacyl-synt"/>
    <property type="match status" value="1"/>
</dbReference>
<dbReference type="SMART" id="SM00825">
    <property type="entry name" value="PKS_KS"/>
    <property type="match status" value="1"/>
</dbReference>
<dbReference type="SUPFAM" id="SSF53901">
    <property type="entry name" value="Thiolase-like"/>
    <property type="match status" value="2"/>
</dbReference>
<feature type="domain" description="Ketosynthase family 3 (KS3)" evidence="4">
    <location>
        <begin position="2"/>
        <end position="384"/>
    </location>
</feature>
<organism evidence="5 6">
    <name type="scientific">candidate division WOR-1 bacterium RIFOXYB2_FULL_48_7</name>
    <dbReference type="NCBI Taxonomy" id="1802583"/>
    <lineage>
        <taxon>Bacteria</taxon>
        <taxon>Bacillati</taxon>
        <taxon>Saganbacteria</taxon>
    </lineage>
</organism>
<dbReference type="GO" id="GO:0006633">
    <property type="term" value="P:fatty acid biosynthetic process"/>
    <property type="evidence" value="ECO:0007669"/>
    <property type="project" value="InterPro"/>
</dbReference>
<gene>
    <name evidence="5" type="ORF">A2311_05695</name>
</gene>